<dbReference type="SUPFAM" id="SSF53098">
    <property type="entry name" value="Ribonuclease H-like"/>
    <property type="match status" value="1"/>
</dbReference>
<evidence type="ECO:0000313" key="3">
    <source>
        <dbReference type="Proteomes" id="UP000478052"/>
    </source>
</evidence>
<dbReference type="InterPro" id="IPR012337">
    <property type="entry name" value="RNaseH-like_sf"/>
</dbReference>
<dbReference type="GO" id="GO:0046983">
    <property type="term" value="F:protein dimerization activity"/>
    <property type="evidence" value="ECO:0007669"/>
    <property type="project" value="InterPro"/>
</dbReference>
<name>A0A6G0VNY1_APHCR</name>
<dbReference type="AlphaFoldDB" id="A0A6G0VNY1"/>
<protein>
    <submittedName>
        <fullName evidence="2">Zinc finger BED domain-containing protein RICESLEEPER 1-like isoform X2</fullName>
    </submittedName>
</protein>
<comment type="caution">
    <text evidence="2">The sequence shown here is derived from an EMBL/GenBank/DDBJ whole genome shotgun (WGS) entry which is preliminary data.</text>
</comment>
<dbReference type="InterPro" id="IPR008906">
    <property type="entry name" value="HATC_C_dom"/>
</dbReference>
<dbReference type="Pfam" id="PF05699">
    <property type="entry name" value="Dimer_Tnp_hAT"/>
    <property type="match status" value="1"/>
</dbReference>
<proteinExistence type="predicted"/>
<keyword evidence="3" id="KW-1185">Reference proteome</keyword>
<organism evidence="2 3">
    <name type="scientific">Aphis craccivora</name>
    <name type="common">Cowpea aphid</name>
    <dbReference type="NCBI Taxonomy" id="307492"/>
    <lineage>
        <taxon>Eukaryota</taxon>
        <taxon>Metazoa</taxon>
        <taxon>Ecdysozoa</taxon>
        <taxon>Arthropoda</taxon>
        <taxon>Hexapoda</taxon>
        <taxon>Insecta</taxon>
        <taxon>Pterygota</taxon>
        <taxon>Neoptera</taxon>
        <taxon>Paraneoptera</taxon>
        <taxon>Hemiptera</taxon>
        <taxon>Sternorrhyncha</taxon>
        <taxon>Aphidomorpha</taxon>
        <taxon>Aphidoidea</taxon>
        <taxon>Aphididae</taxon>
        <taxon>Aphidini</taxon>
        <taxon>Aphis</taxon>
        <taxon>Aphis</taxon>
    </lineage>
</organism>
<accession>A0A6G0VNY1</accession>
<dbReference type="OrthoDB" id="5103at2759"/>
<reference evidence="2 3" key="1">
    <citation type="submission" date="2019-08" db="EMBL/GenBank/DDBJ databases">
        <title>Whole genome of Aphis craccivora.</title>
        <authorList>
            <person name="Voronova N.V."/>
            <person name="Shulinski R.S."/>
            <person name="Bandarenka Y.V."/>
            <person name="Zhorov D.G."/>
            <person name="Warner D."/>
        </authorList>
    </citation>
    <scope>NUCLEOTIDE SEQUENCE [LARGE SCALE GENOMIC DNA]</scope>
    <source>
        <strain evidence="2">180601</strain>
        <tissue evidence="2">Whole Body</tissue>
    </source>
</reference>
<dbReference type="EMBL" id="VUJU01014477">
    <property type="protein sequence ID" value="KAF0701993.1"/>
    <property type="molecule type" value="Genomic_DNA"/>
</dbReference>
<feature type="domain" description="HAT C-terminal dimerisation" evidence="1">
    <location>
        <begin position="61"/>
        <end position="130"/>
    </location>
</feature>
<dbReference type="Proteomes" id="UP000478052">
    <property type="component" value="Unassembled WGS sequence"/>
</dbReference>
<gene>
    <name evidence="2" type="ORF">FWK35_00037252</name>
</gene>
<sequence length="136" mass="15496">MVNFSFLVDLDINNVNHSSIEDDDLELFLSSQSSYSSLNSEPSSSNNISIALHNFNKVERLHYKTNILSYWEEQNYDKPDLYKLACVVHAVPATQVSVERTFSSLKFILSDLRSSLSSEALDAIMIIRNNTLFKNK</sequence>
<evidence type="ECO:0000313" key="2">
    <source>
        <dbReference type="EMBL" id="KAF0701993.1"/>
    </source>
</evidence>
<evidence type="ECO:0000259" key="1">
    <source>
        <dbReference type="Pfam" id="PF05699"/>
    </source>
</evidence>